<dbReference type="PROSITE" id="PS50975">
    <property type="entry name" value="ATP_GRASP"/>
    <property type="match status" value="1"/>
</dbReference>
<dbReference type="InterPro" id="IPR011127">
    <property type="entry name" value="Dala_Dala_lig_N"/>
</dbReference>
<dbReference type="KEGG" id="hhy:Halhy_2387"/>
<dbReference type="InterPro" id="IPR011761">
    <property type="entry name" value="ATP-grasp"/>
</dbReference>
<dbReference type="InterPro" id="IPR013815">
    <property type="entry name" value="ATP_grasp_subdomain_1"/>
</dbReference>
<keyword evidence="5" id="KW-1185">Reference proteome</keyword>
<dbReference type="EMBL" id="CP002691">
    <property type="protein sequence ID" value="AEE50262.1"/>
    <property type="molecule type" value="Genomic_DNA"/>
</dbReference>
<dbReference type="PANTHER" id="PTHR23132">
    <property type="entry name" value="D-ALANINE--D-ALANINE LIGASE"/>
    <property type="match status" value="1"/>
</dbReference>
<dbReference type="OrthoDB" id="9813261at2"/>
<organism evidence="4 5">
    <name type="scientific">Haliscomenobacter hydrossis (strain ATCC 27775 / DSM 1100 / LMG 10767 / O)</name>
    <dbReference type="NCBI Taxonomy" id="760192"/>
    <lineage>
        <taxon>Bacteria</taxon>
        <taxon>Pseudomonadati</taxon>
        <taxon>Bacteroidota</taxon>
        <taxon>Saprospiria</taxon>
        <taxon>Saprospirales</taxon>
        <taxon>Haliscomenobacteraceae</taxon>
        <taxon>Haliscomenobacter</taxon>
    </lineage>
</organism>
<dbReference type="Gene3D" id="3.30.470.20">
    <property type="entry name" value="ATP-grasp fold, B domain"/>
    <property type="match status" value="2"/>
</dbReference>
<evidence type="ECO:0000259" key="2">
    <source>
        <dbReference type="PROSITE" id="PS50975"/>
    </source>
</evidence>
<dbReference type="InterPro" id="IPR016185">
    <property type="entry name" value="PreATP-grasp_dom_sf"/>
</dbReference>
<name>F4KVD6_HALH1</name>
<dbReference type="Pfam" id="PF01820">
    <property type="entry name" value="Dala_Dala_lig_N"/>
    <property type="match status" value="1"/>
</dbReference>
<dbReference type="eggNOG" id="COG2815">
    <property type="taxonomic scope" value="Bacteria"/>
</dbReference>
<dbReference type="STRING" id="760192.Halhy_2387"/>
<gene>
    <name evidence="4" type="ordered locus">Halhy_2387</name>
</gene>
<reference evidence="4 5" key="1">
    <citation type="journal article" date="2011" name="Stand. Genomic Sci.">
        <title>Complete genome sequence of Haliscomenobacter hydrossis type strain (O).</title>
        <authorList>
            <consortium name="US DOE Joint Genome Institute (JGI-PGF)"/>
            <person name="Daligault H."/>
            <person name="Lapidus A."/>
            <person name="Zeytun A."/>
            <person name="Nolan M."/>
            <person name="Lucas S."/>
            <person name="Del Rio T.G."/>
            <person name="Tice H."/>
            <person name="Cheng J.F."/>
            <person name="Tapia R."/>
            <person name="Han C."/>
            <person name="Goodwin L."/>
            <person name="Pitluck S."/>
            <person name="Liolios K."/>
            <person name="Pagani I."/>
            <person name="Ivanova N."/>
            <person name="Huntemann M."/>
            <person name="Mavromatis K."/>
            <person name="Mikhailova N."/>
            <person name="Pati A."/>
            <person name="Chen A."/>
            <person name="Palaniappan K."/>
            <person name="Land M."/>
            <person name="Hauser L."/>
            <person name="Brambilla E.M."/>
            <person name="Rohde M."/>
            <person name="Verbarg S."/>
            <person name="Goker M."/>
            <person name="Bristow J."/>
            <person name="Eisen J.A."/>
            <person name="Markowitz V."/>
            <person name="Hugenholtz P."/>
            <person name="Kyrpides N.C."/>
            <person name="Klenk H.P."/>
            <person name="Woyke T."/>
        </authorList>
    </citation>
    <scope>NUCLEOTIDE SEQUENCE [LARGE SCALE GENOMIC DNA]</scope>
    <source>
        <strain evidence="5">ATCC 27775 / DSM 1100 / LMG 10767 / O</strain>
    </source>
</reference>
<dbReference type="RefSeq" id="WP_013764811.1">
    <property type="nucleotide sequence ID" value="NC_015510.1"/>
</dbReference>
<dbReference type="SUPFAM" id="SSF56059">
    <property type="entry name" value="Glutathione synthetase ATP-binding domain-like"/>
    <property type="match status" value="1"/>
</dbReference>
<dbReference type="CDD" id="cd06577">
    <property type="entry name" value="PASTA_pknB"/>
    <property type="match status" value="1"/>
</dbReference>
<dbReference type="AlphaFoldDB" id="F4KVD6"/>
<dbReference type="Gene3D" id="3.40.50.20">
    <property type="match status" value="2"/>
</dbReference>
<dbReference type="InterPro" id="IPR005543">
    <property type="entry name" value="PASTA_dom"/>
</dbReference>
<evidence type="ECO:0000259" key="3">
    <source>
        <dbReference type="PROSITE" id="PS51178"/>
    </source>
</evidence>
<keyword evidence="1" id="KW-0067">ATP-binding</keyword>
<dbReference type="Pfam" id="PF03793">
    <property type="entry name" value="PASTA"/>
    <property type="match status" value="1"/>
</dbReference>
<feature type="domain" description="ATP-grasp" evidence="2">
    <location>
        <begin position="631"/>
        <end position="861"/>
    </location>
</feature>
<feature type="domain" description="PASTA" evidence="3">
    <location>
        <begin position="973"/>
        <end position="1039"/>
    </location>
</feature>
<dbReference type="eggNOG" id="COG1181">
    <property type="taxonomic scope" value="Bacteria"/>
</dbReference>
<dbReference type="PROSITE" id="PS51178">
    <property type="entry name" value="PASTA"/>
    <property type="match status" value="1"/>
</dbReference>
<protein>
    <submittedName>
        <fullName evidence="4">D-alanine--D-alanine ligase domain protein</fullName>
    </submittedName>
</protein>
<dbReference type="GO" id="GO:0005524">
    <property type="term" value="F:ATP binding"/>
    <property type="evidence" value="ECO:0007669"/>
    <property type="project" value="UniProtKB-UniRule"/>
</dbReference>
<keyword evidence="1" id="KW-0547">Nucleotide-binding</keyword>
<accession>F4KVD6</accession>
<keyword evidence="4" id="KW-0436">Ligase</keyword>
<dbReference type="PANTHER" id="PTHR23132:SF23">
    <property type="entry name" value="D-ALANINE--D-ALANINE LIGASE B"/>
    <property type="match status" value="1"/>
</dbReference>
<dbReference type="Gene3D" id="3.30.10.20">
    <property type="match status" value="1"/>
</dbReference>
<dbReference type="SMART" id="SM00740">
    <property type="entry name" value="PASTA"/>
    <property type="match status" value="2"/>
</dbReference>
<dbReference type="Proteomes" id="UP000008461">
    <property type="component" value="Chromosome"/>
</dbReference>
<reference key="2">
    <citation type="submission" date="2011-04" db="EMBL/GenBank/DDBJ databases">
        <title>Complete sequence of chromosome of Haliscomenobacter hydrossis DSM 1100.</title>
        <authorList>
            <consortium name="US DOE Joint Genome Institute (JGI-PGF)"/>
            <person name="Lucas S."/>
            <person name="Han J."/>
            <person name="Lapidus A."/>
            <person name="Bruce D."/>
            <person name="Goodwin L."/>
            <person name="Pitluck S."/>
            <person name="Peters L."/>
            <person name="Kyrpides N."/>
            <person name="Mavromatis K."/>
            <person name="Ivanova N."/>
            <person name="Ovchinnikova G."/>
            <person name="Pagani I."/>
            <person name="Daligault H."/>
            <person name="Detter J.C."/>
            <person name="Han C."/>
            <person name="Land M."/>
            <person name="Hauser L."/>
            <person name="Markowitz V."/>
            <person name="Cheng J.-F."/>
            <person name="Hugenholtz P."/>
            <person name="Woyke T."/>
            <person name="Wu D."/>
            <person name="Verbarg S."/>
            <person name="Frueling A."/>
            <person name="Brambilla E."/>
            <person name="Klenk H.-P."/>
            <person name="Eisen J.A."/>
        </authorList>
    </citation>
    <scope>NUCLEOTIDE SEQUENCE</scope>
    <source>
        <strain>DSM 1100</strain>
    </source>
</reference>
<dbReference type="HOGENOM" id="CLU_269579_0_0_10"/>
<dbReference type="GO" id="GO:0008716">
    <property type="term" value="F:D-alanine-D-alanine ligase activity"/>
    <property type="evidence" value="ECO:0007669"/>
    <property type="project" value="TreeGrafter"/>
</dbReference>
<evidence type="ECO:0000313" key="4">
    <source>
        <dbReference type="EMBL" id="AEE50262.1"/>
    </source>
</evidence>
<dbReference type="GO" id="GO:0046872">
    <property type="term" value="F:metal ion binding"/>
    <property type="evidence" value="ECO:0007669"/>
    <property type="project" value="InterPro"/>
</dbReference>
<sequence length="1212" mass="135036">MKIKVGIFFGGASRVKERSFDVGRTAYNYLNRSCFEPVPIFVDSLENIILLDWQSVFQPNIRDFCPAQELCPPSPNQFRIYIESLGNLPQEELDRHFQKMGKAVKAAELPQLINFAFLLMPGEFGALQLRLEEMRIPFSGSNSTLCAVLTDQARLVPVLAEKGFNTLRQITLSRQEWLGGNRDAILSKVQAEVGFPVSIRSTAQSATEHQNVVTEHDDPDSFREAVDAVFGREIIAVKTWLTRSDYERIDHIRLLINAIDGLGFPIRIAANEQQYSVFHPEELLKTLNRLASEVLEEQSVMVLEGSQSAVQISIQEHPSWTKFSCLVLAKEDGSPVALLPEPDDEDKITPLPFSREQSAAIRIVCERLFTALGLQAYVGIRGCIDVQSKVYIDQVLPNPEPYLPIQILHAGAAIGLSPSQLLTYMIRSSLQARVSENPNEASFRTLLNYTDDLVRNWRPQEEKKTKVALFYGGYGIERNLTLQTARHVYEVLSGSEEYDPIPVLLTGSVQHWEYHQTPGAMLFLPDVDSIVKALQKIPAAMEEVETLRNRCADILIKYASGNANANAQKRSLDDLARMIDQAFIALQGRPGEDGQLQHELEVRKIPYNGSGPKTSQIAVNKVQTLDVWRRNGFIGPNQLLVSKRAFELSAEEAYQKIESRLSYPFVAKPIDQNGGIAVKIIRNRTDLDAYLRMMFRPHGADGAEYRKILKLKPKSEFPFAEEALLESMIGPDGARHFLEISATIMASPTVEGSLKYQIFDLAECIPGQVHPVIPARFSKNPQEQHFLSSQIKADFEKAARILNIFGLATIDGFVRIYENTNPEVILLEANTLPPLHYGRGVMQQSGLMGVTPFALLDQVLTESRQYAELVPTLVAEVVTAPKVTIPIASIPNTEPVVAPVEIAPAVVDTTTERTAMPEIPSYGVEARFKEFLNDTIGFFVSKIFIKNLLALGAFLLITFFAVSTGLKLYTHHGESLELLDFRGMSLEEAKAKARLASFRIVVNSTQFDANKAPGIILDQDPKPPARVKNSRNIYVVITSGTAPMVDLPDLVGRDELSVYIKALKRKGLDEGKVEFQFDRQLEENTVLFVVYNGRKISAAELKTGVKVPKASKIGLIVSVRNTGDVPIPDVLCKTYDQAEFIVGNSGVKLILETDDNNPASRPVGYFVWKQEPAFHPDSTMKSGAELKLFLTLKRPADCPTEAPEQEGEFENE</sequence>
<proteinExistence type="predicted"/>
<dbReference type="Gene3D" id="3.30.1490.20">
    <property type="entry name" value="ATP-grasp fold, A domain"/>
    <property type="match status" value="1"/>
</dbReference>
<evidence type="ECO:0000256" key="1">
    <source>
        <dbReference type="PROSITE-ProRule" id="PRU00409"/>
    </source>
</evidence>
<evidence type="ECO:0000313" key="5">
    <source>
        <dbReference type="Proteomes" id="UP000008461"/>
    </source>
</evidence>
<dbReference type="SUPFAM" id="SSF52440">
    <property type="entry name" value="PreATP-grasp domain"/>
    <property type="match status" value="2"/>
</dbReference>